<dbReference type="Proteomes" id="UP000485621">
    <property type="component" value="Unassembled WGS sequence"/>
</dbReference>
<evidence type="ECO:0000313" key="1">
    <source>
        <dbReference type="EMBL" id="OQB41369.1"/>
    </source>
</evidence>
<organism evidence="1">
    <name type="scientific">candidate division CPR1 bacterium ADurb.Bin160</name>
    <dbReference type="NCBI Taxonomy" id="1852826"/>
    <lineage>
        <taxon>Bacteria</taxon>
        <taxon>candidate division CPR1</taxon>
    </lineage>
</organism>
<comment type="caution">
    <text evidence="1">The sequence shown here is derived from an EMBL/GenBank/DDBJ whole genome shotgun (WGS) entry which is preliminary data.</text>
</comment>
<protein>
    <submittedName>
        <fullName evidence="1">Uncharacterized protein</fullName>
    </submittedName>
</protein>
<sequence>MKNLFAESNYLLTNISQPTSCSPAPQYCGATIYGNLSHKLSFRLSKRTETKKFFPRGKLGSRAVVLRGGVDGGCWEQNPTYPRSTAGKNSLPQGRNFCNNKMSPFKKGSCSSAAPRSSAG</sequence>
<accession>A0A1V5ZMD8</accession>
<gene>
    <name evidence="1" type="ORF">BWY04_00873</name>
</gene>
<name>A0A1V5ZMD8_9BACT</name>
<proteinExistence type="predicted"/>
<reference evidence="1" key="1">
    <citation type="submission" date="2017-02" db="EMBL/GenBank/DDBJ databases">
        <title>Delving into the versatile metabolic prowess of the omnipresent phylum Bacteroidetes.</title>
        <authorList>
            <person name="Nobu M.K."/>
            <person name="Mei R."/>
            <person name="Narihiro T."/>
            <person name="Kuroda K."/>
            <person name="Liu W.-T."/>
        </authorList>
    </citation>
    <scope>NUCLEOTIDE SEQUENCE</scope>
    <source>
        <strain evidence="1">ADurb.Bin160</strain>
    </source>
</reference>
<dbReference type="EMBL" id="MWDB01000018">
    <property type="protein sequence ID" value="OQB41369.1"/>
    <property type="molecule type" value="Genomic_DNA"/>
</dbReference>
<dbReference type="AlphaFoldDB" id="A0A1V5ZMD8"/>